<keyword evidence="3" id="KW-0732">Signal</keyword>
<feature type="compositionally biased region" description="Polar residues" evidence="1">
    <location>
        <begin position="122"/>
        <end position="144"/>
    </location>
</feature>
<dbReference type="AlphaFoldDB" id="A0A7I4YTP8"/>
<evidence type="ECO:0000313" key="5">
    <source>
        <dbReference type="WBParaSite" id="HCON_00133230-00001"/>
    </source>
</evidence>
<organism evidence="4 5">
    <name type="scientific">Haemonchus contortus</name>
    <name type="common">Barber pole worm</name>
    <dbReference type="NCBI Taxonomy" id="6289"/>
    <lineage>
        <taxon>Eukaryota</taxon>
        <taxon>Metazoa</taxon>
        <taxon>Ecdysozoa</taxon>
        <taxon>Nematoda</taxon>
        <taxon>Chromadorea</taxon>
        <taxon>Rhabditida</taxon>
        <taxon>Rhabditina</taxon>
        <taxon>Rhabditomorpha</taxon>
        <taxon>Strongyloidea</taxon>
        <taxon>Trichostrongylidae</taxon>
        <taxon>Haemonchus</taxon>
    </lineage>
</organism>
<feature type="chain" id="PRO_5029795373" evidence="3">
    <location>
        <begin position="24"/>
        <end position="316"/>
    </location>
</feature>
<evidence type="ECO:0000256" key="1">
    <source>
        <dbReference type="SAM" id="MobiDB-lite"/>
    </source>
</evidence>
<feature type="transmembrane region" description="Helical" evidence="2">
    <location>
        <begin position="259"/>
        <end position="287"/>
    </location>
</feature>
<feature type="compositionally biased region" description="Basic residues" evidence="1">
    <location>
        <begin position="192"/>
        <end position="202"/>
    </location>
</feature>
<evidence type="ECO:0000313" key="4">
    <source>
        <dbReference type="Proteomes" id="UP000025227"/>
    </source>
</evidence>
<keyword evidence="2" id="KW-0812">Transmembrane</keyword>
<evidence type="ECO:0000256" key="3">
    <source>
        <dbReference type="SAM" id="SignalP"/>
    </source>
</evidence>
<keyword evidence="4" id="KW-1185">Reference proteome</keyword>
<feature type="compositionally biased region" description="Polar residues" evidence="1">
    <location>
        <begin position="206"/>
        <end position="226"/>
    </location>
</feature>
<reference evidence="5" key="1">
    <citation type="submission" date="2020-12" db="UniProtKB">
        <authorList>
            <consortium name="WormBaseParasite"/>
        </authorList>
    </citation>
    <scope>IDENTIFICATION</scope>
    <source>
        <strain evidence="5">MHco3</strain>
    </source>
</reference>
<feature type="region of interest" description="Disordered" evidence="1">
    <location>
        <begin position="114"/>
        <end position="238"/>
    </location>
</feature>
<accession>A0A7I4YTP8</accession>
<keyword evidence="2" id="KW-0472">Membrane</keyword>
<feature type="signal peptide" evidence="3">
    <location>
        <begin position="1"/>
        <end position="23"/>
    </location>
</feature>
<dbReference type="WBParaSite" id="HCON_00133230-00001">
    <property type="protein sequence ID" value="HCON_00133230-00001"/>
    <property type="gene ID" value="HCON_00133230"/>
</dbReference>
<keyword evidence="2" id="KW-1133">Transmembrane helix</keyword>
<evidence type="ECO:0000256" key="2">
    <source>
        <dbReference type="SAM" id="Phobius"/>
    </source>
</evidence>
<name>A0A7I4YTP8_HAECO</name>
<feature type="region of interest" description="Disordered" evidence="1">
    <location>
        <begin position="293"/>
        <end position="316"/>
    </location>
</feature>
<protein>
    <submittedName>
        <fullName evidence="5">Flocculation protein FLO11-like</fullName>
    </submittedName>
</protein>
<feature type="compositionally biased region" description="Polar residues" evidence="1">
    <location>
        <begin position="152"/>
        <end position="171"/>
    </location>
</feature>
<sequence length="316" mass="35214">MRGSPSWRSEEFLLVCLLITSYQRNNQCVAERAAVVGEELSRTAHERQQNTRVSPSLEGFGPKRIGTMLKNDVGTSETFETETTSKKRGKEWRKKSRKKKTTIKTIKKPWRLRTTLGYLPASKTSPQQSRESETTSNYLPTAETTPVPLPVTDTSLELSTISELPSKSRTWPPSLPATGTSKTTKTETTTRSKSKSKSKSKTTRTLPHQSSTTETSTARGELSESQETTIETGTDDGGAKIISLKKDRDTKHEEKSANYAAAILLICGILLISQLGVLTYILAKFLVSVKTKEKRERQKKFRSAETPYPTSAKQKH</sequence>
<proteinExistence type="predicted"/>
<feature type="region of interest" description="Disordered" evidence="1">
    <location>
        <begin position="45"/>
        <end position="64"/>
    </location>
</feature>
<dbReference type="Proteomes" id="UP000025227">
    <property type="component" value="Unplaced"/>
</dbReference>